<feature type="compositionally biased region" description="Basic and acidic residues" evidence="1">
    <location>
        <begin position="85"/>
        <end position="97"/>
    </location>
</feature>
<feature type="compositionally biased region" description="Basic and acidic residues" evidence="1">
    <location>
        <begin position="545"/>
        <end position="554"/>
    </location>
</feature>
<accession>A0AAD9V9N0</accession>
<feature type="compositionally biased region" description="Basic and acidic residues" evidence="1">
    <location>
        <begin position="287"/>
        <end position="308"/>
    </location>
</feature>
<protein>
    <recommendedName>
        <fullName evidence="2">Transcription factor AP-2 C-terminal domain-containing protein</fullName>
    </recommendedName>
</protein>
<evidence type="ECO:0000313" key="3">
    <source>
        <dbReference type="EMBL" id="KAK2566042.1"/>
    </source>
</evidence>
<reference evidence="3" key="1">
    <citation type="journal article" date="2023" name="G3 (Bethesda)">
        <title>Whole genome assembly and annotation of the endangered Caribbean coral Acropora cervicornis.</title>
        <authorList>
            <person name="Selwyn J.D."/>
            <person name="Vollmer S.V."/>
        </authorList>
    </citation>
    <scope>NUCLEOTIDE SEQUENCE</scope>
    <source>
        <strain evidence="3">K2</strain>
    </source>
</reference>
<feature type="compositionally biased region" description="Basic and acidic residues" evidence="1">
    <location>
        <begin position="50"/>
        <end position="64"/>
    </location>
</feature>
<feature type="compositionally biased region" description="Basic and acidic residues" evidence="1">
    <location>
        <begin position="561"/>
        <end position="593"/>
    </location>
</feature>
<evidence type="ECO:0000259" key="2">
    <source>
        <dbReference type="Pfam" id="PF03299"/>
    </source>
</evidence>
<organism evidence="3 4">
    <name type="scientific">Acropora cervicornis</name>
    <name type="common">Staghorn coral</name>
    <dbReference type="NCBI Taxonomy" id="6130"/>
    <lineage>
        <taxon>Eukaryota</taxon>
        <taxon>Metazoa</taxon>
        <taxon>Cnidaria</taxon>
        <taxon>Anthozoa</taxon>
        <taxon>Hexacorallia</taxon>
        <taxon>Scleractinia</taxon>
        <taxon>Astrocoeniina</taxon>
        <taxon>Acroporidae</taxon>
        <taxon>Acropora</taxon>
    </lineage>
</organism>
<dbReference type="Proteomes" id="UP001249851">
    <property type="component" value="Unassembled WGS sequence"/>
</dbReference>
<dbReference type="Pfam" id="PF03299">
    <property type="entry name" value="TF_AP-2"/>
    <property type="match status" value="1"/>
</dbReference>
<feature type="region of interest" description="Disordered" evidence="1">
    <location>
        <begin position="47"/>
        <end position="111"/>
    </location>
</feature>
<dbReference type="InterPro" id="IPR013854">
    <property type="entry name" value="TF_AP2_C"/>
</dbReference>
<gene>
    <name evidence="3" type="ORF">P5673_010367</name>
</gene>
<reference evidence="3" key="2">
    <citation type="journal article" date="2023" name="Science">
        <title>Genomic signatures of disease resistance in endangered staghorn corals.</title>
        <authorList>
            <person name="Vollmer S.V."/>
            <person name="Selwyn J.D."/>
            <person name="Despard B.A."/>
            <person name="Roesel C.L."/>
        </authorList>
    </citation>
    <scope>NUCLEOTIDE SEQUENCE</scope>
    <source>
        <strain evidence="3">K2</strain>
    </source>
</reference>
<feature type="region of interest" description="Disordered" evidence="1">
    <location>
        <begin position="479"/>
        <end position="503"/>
    </location>
</feature>
<feature type="compositionally biased region" description="Polar residues" evidence="1">
    <location>
        <begin position="148"/>
        <end position="165"/>
    </location>
</feature>
<feature type="compositionally biased region" description="Acidic residues" evidence="1">
    <location>
        <begin position="489"/>
        <end position="503"/>
    </location>
</feature>
<comment type="caution">
    <text evidence="3">The sequence shown here is derived from an EMBL/GenBank/DDBJ whole genome shotgun (WGS) entry which is preliminary data.</text>
</comment>
<feature type="region of interest" description="Disordered" evidence="1">
    <location>
        <begin position="545"/>
        <end position="609"/>
    </location>
</feature>
<evidence type="ECO:0000256" key="1">
    <source>
        <dbReference type="SAM" id="MobiDB-lite"/>
    </source>
</evidence>
<evidence type="ECO:0000313" key="4">
    <source>
        <dbReference type="Proteomes" id="UP001249851"/>
    </source>
</evidence>
<sequence>MTSEVRTFRVEKRPAVGVKEEKASCIECTSGHFERELWLQTIESNSDNSDMYKSKQQHAKDGQKTKLQGYRVATSRTKIMPSVTVKKERDEEFDHNAGHKSGTPASSFEEITTKNHETIANKLDEDSNLDNMKKEDFKYLSRPESQSHPESPTSPEKRAFSQSSPRDSETLFLPWQPMEQLKDSAFGVKKNPPYPRTSYLCFPGKRTHCRVLPPNSVESTPKSHILEQYFGKDAKADSIGYGQERFCQHEENVGFSSIYDDENEYSDGRIKDRLGSKPRKKSLSPTEKAEQNECTQTKDENISQDVNTKDEEPVWKKYQWYRDRKRPYSLQIKRHNAEQPVFKQYNDIRDKRFKEGKVVIDKRRVSEPWNFPEENRKACPPSFNIASYRFISHTDAVEPIKRRKISHGSELSGDGGYFHENETADQDAFRKEHIAFHYNFEGEALNSTDEYCNFDKRNAVQSGLCPSDEKATNTCKTTINSDSGVSLNNDDDDIDDDANDDNDDYNAVFEEKVDVRPGALRHYPQDVAKILRLNRIVKAVRSNSVERKTVEKMKRTQPTSPRDEDKKSVASETLEHRGLENGHAGITDERAESTSETPNDFSYPEDDERFVKNRNKKLVEGRQDFPSLAQSPFDEKPADAEQVNVQNDDDPVCQVNGLLSLPGLKETKFSISLGELKRRMNPPETLTRVEMISYVRQAKSAGRTLLDSHNIVTANRSHPTVLSRVCESEAQVLADGILKMNKEYMPMAFLARKTVNAYKDDGCRVDNCEDCRLKLRRRIVDVEITRNSLKELQKVIEQTKKEPAFETFDLASHTFGVSNIRNHLTLLDDYFRLLLLTLQDE</sequence>
<keyword evidence="4" id="KW-1185">Reference proteome</keyword>
<dbReference type="EMBL" id="JARQWQ010000018">
    <property type="protein sequence ID" value="KAK2566042.1"/>
    <property type="molecule type" value="Genomic_DNA"/>
</dbReference>
<proteinExistence type="predicted"/>
<feature type="domain" description="Transcription factor AP-2 C-terminal" evidence="2">
    <location>
        <begin position="652"/>
        <end position="831"/>
    </location>
</feature>
<name>A0AAD9V9N0_ACRCE</name>
<feature type="region of interest" description="Disordered" evidence="1">
    <location>
        <begin position="140"/>
        <end position="169"/>
    </location>
</feature>
<dbReference type="AlphaFoldDB" id="A0AAD9V9N0"/>
<feature type="compositionally biased region" description="Basic and acidic residues" evidence="1">
    <location>
        <begin position="266"/>
        <end position="275"/>
    </location>
</feature>
<feature type="region of interest" description="Disordered" evidence="1">
    <location>
        <begin position="266"/>
        <end position="308"/>
    </location>
</feature>